<gene>
    <name evidence="9" type="ORF">NQ502_17935</name>
</gene>
<name>A0ABY5VG52_9FIRM</name>
<comment type="subcellular location">
    <subcellularLocation>
        <location evidence="1">Cell membrane</location>
        <topology evidence="1">Multi-pass membrane protein</topology>
    </subcellularLocation>
</comment>
<dbReference type="EMBL" id="CP102290">
    <property type="protein sequence ID" value="UWP59218.1"/>
    <property type="molecule type" value="Genomic_DNA"/>
</dbReference>
<feature type="transmembrane region" description="Helical" evidence="8">
    <location>
        <begin position="128"/>
        <end position="147"/>
    </location>
</feature>
<protein>
    <submittedName>
        <fullName evidence="9">ABC transporter permease</fullName>
    </submittedName>
</protein>
<proteinExistence type="predicted"/>
<evidence type="ECO:0000256" key="3">
    <source>
        <dbReference type="ARBA" id="ARBA00022475"/>
    </source>
</evidence>
<evidence type="ECO:0000256" key="7">
    <source>
        <dbReference type="ARBA" id="ARBA00023136"/>
    </source>
</evidence>
<dbReference type="RefSeq" id="WP_028528883.1">
    <property type="nucleotide sequence ID" value="NZ_CABLBR010000016.1"/>
</dbReference>
<feature type="transmembrane region" description="Helical" evidence="8">
    <location>
        <begin position="59"/>
        <end position="79"/>
    </location>
</feature>
<evidence type="ECO:0000256" key="2">
    <source>
        <dbReference type="ARBA" id="ARBA00022448"/>
    </source>
</evidence>
<feature type="transmembrane region" description="Helical" evidence="8">
    <location>
        <begin position="168"/>
        <end position="190"/>
    </location>
</feature>
<reference evidence="9" key="1">
    <citation type="journal article" date="2022" name="Cell">
        <title>Design, construction, and in vivo augmentation of a complex gut microbiome.</title>
        <authorList>
            <person name="Cheng A.G."/>
            <person name="Ho P.Y."/>
            <person name="Aranda-Diaz A."/>
            <person name="Jain S."/>
            <person name="Yu F.B."/>
            <person name="Meng X."/>
            <person name="Wang M."/>
            <person name="Iakiviak M."/>
            <person name="Nagashima K."/>
            <person name="Zhao A."/>
            <person name="Murugkar P."/>
            <person name="Patil A."/>
            <person name="Atabakhsh K."/>
            <person name="Weakley A."/>
            <person name="Yan J."/>
            <person name="Brumbaugh A.R."/>
            <person name="Higginbottom S."/>
            <person name="Dimas A."/>
            <person name="Shiver A.L."/>
            <person name="Deutschbauer A."/>
            <person name="Neff N."/>
            <person name="Sonnenburg J.L."/>
            <person name="Huang K.C."/>
            <person name="Fischbach M.A."/>
        </authorList>
    </citation>
    <scope>NUCLEOTIDE SEQUENCE</scope>
    <source>
        <strain evidence="9">DSM 19829</strain>
    </source>
</reference>
<evidence type="ECO:0000256" key="8">
    <source>
        <dbReference type="SAM" id="Phobius"/>
    </source>
</evidence>
<evidence type="ECO:0000313" key="10">
    <source>
        <dbReference type="Proteomes" id="UP001060164"/>
    </source>
</evidence>
<dbReference type="Pfam" id="PF02653">
    <property type="entry name" value="BPD_transp_2"/>
    <property type="match status" value="1"/>
</dbReference>
<dbReference type="Proteomes" id="UP001060164">
    <property type="component" value="Chromosome"/>
</dbReference>
<keyword evidence="4" id="KW-0997">Cell inner membrane</keyword>
<keyword evidence="6 8" id="KW-1133">Transmembrane helix</keyword>
<feature type="transmembrane region" description="Helical" evidence="8">
    <location>
        <begin position="100"/>
        <end position="122"/>
    </location>
</feature>
<accession>A0ABY5VG52</accession>
<sequence length="327" mass="34228">MDKSKTKRNVLGKINRSMNSASGAGSLLPLLVIILLLWITTDSFMQFDNIMQVLRQASVYALMGIGMTFVIITGGIDLSQGSSLALSCVCAGLTINATGNMWLGIGAALAAGAVIGLYNGVLVAYVKIPPFIVTLGSLYIVRALALWMTNSTQVAISHGSFKYIGQGFLFSIPFPVYVFVIIGMIAHIMLTQTAIGRHIFAIGSNAETARLSGVHIERTTITVYVASGICMGIAAVVYLSRLSAAQPTAGQSYEMEAVAATVIGGTSITGGEGGIFGTIIGAIIVAIIRNGLVLLGVQSFFTQMVVGAIIVAAVSLDITRKRLSANK</sequence>
<evidence type="ECO:0000313" key="9">
    <source>
        <dbReference type="EMBL" id="UWP59218.1"/>
    </source>
</evidence>
<feature type="transmembrane region" description="Helical" evidence="8">
    <location>
        <begin position="300"/>
        <end position="319"/>
    </location>
</feature>
<evidence type="ECO:0000256" key="6">
    <source>
        <dbReference type="ARBA" id="ARBA00022989"/>
    </source>
</evidence>
<keyword evidence="3" id="KW-1003">Cell membrane</keyword>
<feature type="transmembrane region" description="Helical" evidence="8">
    <location>
        <begin position="260"/>
        <end position="288"/>
    </location>
</feature>
<evidence type="ECO:0000256" key="1">
    <source>
        <dbReference type="ARBA" id="ARBA00004651"/>
    </source>
</evidence>
<keyword evidence="5 8" id="KW-0812">Transmembrane</keyword>
<feature type="transmembrane region" description="Helical" evidence="8">
    <location>
        <begin position="21"/>
        <end position="39"/>
    </location>
</feature>
<evidence type="ECO:0000256" key="4">
    <source>
        <dbReference type="ARBA" id="ARBA00022519"/>
    </source>
</evidence>
<feature type="transmembrane region" description="Helical" evidence="8">
    <location>
        <begin position="221"/>
        <end position="239"/>
    </location>
</feature>
<dbReference type="PANTHER" id="PTHR32196">
    <property type="entry name" value="ABC TRANSPORTER PERMEASE PROTEIN YPHD-RELATED-RELATED"/>
    <property type="match status" value="1"/>
</dbReference>
<dbReference type="InterPro" id="IPR001851">
    <property type="entry name" value="ABC_transp_permease"/>
</dbReference>
<keyword evidence="7 8" id="KW-0472">Membrane</keyword>
<keyword evidence="2" id="KW-0813">Transport</keyword>
<evidence type="ECO:0000256" key="5">
    <source>
        <dbReference type="ARBA" id="ARBA00022692"/>
    </source>
</evidence>
<dbReference type="CDD" id="cd06579">
    <property type="entry name" value="TM_PBP1_transp_AraH_like"/>
    <property type="match status" value="1"/>
</dbReference>
<dbReference type="PANTHER" id="PTHR32196:SF21">
    <property type="entry name" value="ABC TRANSPORTER PERMEASE PROTEIN YPHD-RELATED"/>
    <property type="match status" value="1"/>
</dbReference>
<keyword evidence="10" id="KW-1185">Reference proteome</keyword>
<organism evidence="9 10">
    <name type="scientific">Ruminococcus gauvreauii</name>
    <dbReference type="NCBI Taxonomy" id="438033"/>
    <lineage>
        <taxon>Bacteria</taxon>
        <taxon>Bacillati</taxon>
        <taxon>Bacillota</taxon>
        <taxon>Clostridia</taxon>
        <taxon>Eubacteriales</taxon>
        <taxon>Oscillospiraceae</taxon>
        <taxon>Ruminococcus</taxon>
    </lineage>
</organism>